<dbReference type="RefSeq" id="WP_268042564.1">
    <property type="nucleotide sequence ID" value="NZ_CP104064.1"/>
</dbReference>
<evidence type="ECO:0000256" key="1">
    <source>
        <dbReference type="SAM" id="Coils"/>
    </source>
</evidence>
<protein>
    <recommendedName>
        <fullName evidence="4">DUF2802 domain-containing protein</fullName>
    </recommendedName>
</protein>
<organism evidence="2 3">
    <name type="scientific">Alicyclobacillus dauci</name>
    <dbReference type="NCBI Taxonomy" id="1475485"/>
    <lineage>
        <taxon>Bacteria</taxon>
        <taxon>Bacillati</taxon>
        <taxon>Bacillota</taxon>
        <taxon>Bacilli</taxon>
        <taxon>Bacillales</taxon>
        <taxon>Alicyclobacillaceae</taxon>
        <taxon>Alicyclobacillus</taxon>
    </lineage>
</organism>
<accession>A0ABY6YZI2</accession>
<name>A0ABY6YZI2_9BACL</name>
<feature type="coiled-coil region" evidence="1">
    <location>
        <begin position="68"/>
        <end position="95"/>
    </location>
</feature>
<keyword evidence="3" id="KW-1185">Reference proteome</keyword>
<evidence type="ECO:0008006" key="4">
    <source>
        <dbReference type="Google" id="ProtNLM"/>
    </source>
</evidence>
<reference evidence="2" key="1">
    <citation type="submission" date="2022-08" db="EMBL/GenBank/DDBJ databases">
        <title>Alicyclobacillus dauci DSM2870, complete genome.</title>
        <authorList>
            <person name="Wang Q."/>
            <person name="Cai R."/>
            <person name="Wang Z."/>
        </authorList>
    </citation>
    <scope>NUCLEOTIDE SEQUENCE</scope>
    <source>
        <strain evidence="2">DSM 28700</strain>
    </source>
</reference>
<evidence type="ECO:0000313" key="3">
    <source>
        <dbReference type="Proteomes" id="UP001164803"/>
    </source>
</evidence>
<proteinExistence type="predicted"/>
<keyword evidence="1" id="KW-0175">Coiled coil</keyword>
<dbReference type="Proteomes" id="UP001164803">
    <property type="component" value="Chromosome"/>
</dbReference>
<gene>
    <name evidence="2" type="ORF">NZD86_13850</name>
</gene>
<dbReference type="EMBL" id="CP104064">
    <property type="protein sequence ID" value="WAH35381.1"/>
    <property type="molecule type" value="Genomic_DNA"/>
</dbReference>
<evidence type="ECO:0000313" key="2">
    <source>
        <dbReference type="EMBL" id="WAH35381.1"/>
    </source>
</evidence>
<sequence>MTTLILAIVCIVLIFVLYVVSGGWKNHGGLFGIVKWMRSGARLGIPQKSPSPIRHQTVESNRADKEAIKILREIHAEMSARYSDLERRLTELETVQQEMSHSLQKMSSSVHVPPVEPTVDRTRVVADEDESATRAVEEHGLENHDKYFDILDLLDAGKSDEEIADLLSVRVDDVNYVKRLMSAPESHETESGE</sequence>